<organism evidence="6 7">
    <name type="scientific">Tritrichomonas musculus</name>
    <dbReference type="NCBI Taxonomy" id="1915356"/>
    <lineage>
        <taxon>Eukaryota</taxon>
        <taxon>Metamonada</taxon>
        <taxon>Parabasalia</taxon>
        <taxon>Tritrichomonadida</taxon>
        <taxon>Tritrichomonadidae</taxon>
        <taxon>Tritrichomonas</taxon>
    </lineage>
</organism>
<dbReference type="PANTHER" id="PTHR12241">
    <property type="entry name" value="TUBULIN POLYGLUTAMYLASE"/>
    <property type="match status" value="1"/>
</dbReference>
<dbReference type="SUPFAM" id="SSF56059">
    <property type="entry name" value="Glutathione synthetase ATP-binding domain-like"/>
    <property type="match status" value="1"/>
</dbReference>
<evidence type="ECO:0000256" key="4">
    <source>
        <dbReference type="ARBA" id="ARBA00041448"/>
    </source>
</evidence>
<evidence type="ECO:0000313" key="6">
    <source>
        <dbReference type="EMBL" id="KAK8895718.1"/>
    </source>
</evidence>
<dbReference type="Proteomes" id="UP001470230">
    <property type="component" value="Unassembled WGS sequence"/>
</dbReference>
<keyword evidence="1" id="KW-0436">Ligase</keyword>
<sequence>MKSKATLVNKKTVLPPKNLLYLYNLFKEKDPLPYSYIEVSGIKGFNKRPHLKFFTDNLITYLTRDAMKHSGIYESQDPVQWNCSWGAPFQIDKYIECEPWQKVNHFCGSFLIGRKSELDYRMEELYPLAPELIDFYPLTFALPRNRSAFDSAVTTRRYWIFKLNFSSCGRDIVIYDSTTPISSLPIDFSEFKGVAQEYIEKPLTLFGRKFDIRLYVMVTSLRPLKIYLNTQGLVRFCPKPFSFENLNSASHLTNFTINKNDPGFVSYSDSKIEFVSDCKWSLRFFLSFLSIQKKIDVSKIIEDFEKVVIATLITGGTAIRICHEPRTKYRKLSYELYGFDILLDEDFNSHLMEVNVCPSLSGQPSLMDYNIKYPLNLDLLRLANIIDFDLNEPIEKREKLKKDIENYEKKFSDSISIERRRAVELNELDPWDSPVFADFEIVRDLIDELVRKASTPEKSASVSDYFDVNEELKISGCKMAKKDEDFKGKFSEKGHFRFIYPLPENVDKYRCCFKVMRYEDIVLQKWIQMTDEEKISIVQSYLLGYEEKY</sequence>
<proteinExistence type="predicted"/>
<evidence type="ECO:0000256" key="1">
    <source>
        <dbReference type="ARBA" id="ARBA00022598"/>
    </source>
</evidence>
<dbReference type="InterPro" id="IPR004344">
    <property type="entry name" value="TTL/TTLL_fam"/>
</dbReference>
<reference evidence="6 7" key="1">
    <citation type="submission" date="2024-04" db="EMBL/GenBank/DDBJ databases">
        <title>Tritrichomonas musculus Genome.</title>
        <authorList>
            <person name="Alves-Ferreira E."/>
            <person name="Grigg M."/>
            <person name="Lorenzi H."/>
            <person name="Galac M."/>
        </authorList>
    </citation>
    <scope>NUCLEOTIDE SEQUENCE [LARGE SCALE GENOMIC DNA]</scope>
    <source>
        <strain evidence="6 7">EAF2021</strain>
    </source>
</reference>
<evidence type="ECO:0000256" key="3">
    <source>
        <dbReference type="ARBA" id="ARBA00022840"/>
    </source>
</evidence>
<dbReference type="Gene3D" id="3.30.470.20">
    <property type="entry name" value="ATP-grasp fold, B domain"/>
    <property type="match status" value="1"/>
</dbReference>
<name>A0ABR2KX88_9EUKA</name>
<protein>
    <recommendedName>
        <fullName evidence="4">Tubulin--tyrosine ligase-like protein 5</fullName>
    </recommendedName>
</protein>
<dbReference type="EMBL" id="JAPFFF010000002">
    <property type="protein sequence ID" value="KAK8895718.1"/>
    <property type="molecule type" value="Genomic_DNA"/>
</dbReference>
<dbReference type="PROSITE" id="PS51221">
    <property type="entry name" value="TTL"/>
    <property type="match status" value="1"/>
</dbReference>
<gene>
    <name evidence="6" type="ORF">M9Y10_013602</name>
</gene>
<dbReference type="PANTHER" id="PTHR12241:SF145">
    <property type="entry name" value="TUBULIN POLYGLUTAMYLASE TTLL5"/>
    <property type="match status" value="1"/>
</dbReference>
<keyword evidence="3" id="KW-0067">ATP-binding</keyword>
<evidence type="ECO:0000313" key="7">
    <source>
        <dbReference type="Proteomes" id="UP001470230"/>
    </source>
</evidence>
<keyword evidence="7" id="KW-1185">Reference proteome</keyword>
<accession>A0ABR2KX88</accession>
<evidence type="ECO:0000256" key="5">
    <source>
        <dbReference type="ARBA" id="ARBA00049274"/>
    </source>
</evidence>
<evidence type="ECO:0000256" key="2">
    <source>
        <dbReference type="ARBA" id="ARBA00022741"/>
    </source>
</evidence>
<comment type="catalytic activity">
    <reaction evidence="5">
        <text>L-glutamyl-[protein] + L-glutamate + ATP = gamma-L-glutamyl-L-glutamyl-[protein] + ADP + phosphate + H(+)</text>
        <dbReference type="Rhea" id="RHEA:60144"/>
        <dbReference type="Rhea" id="RHEA-COMP:10208"/>
        <dbReference type="Rhea" id="RHEA-COMP:15517"/>
        <dbReference type="ChEBI" id="CHEBI:15378"/>
        <dbReference type="ChEBI" id="CHEBI:29973"/>
        <dbReference type="ChEBI" id="CHEBI:29985"/>
        <dbReference type="ChEBI" id="CHEBI:30616"/>
        <dbReference type="ChEBI" id="CHEBI:43474"/>
        <dbReference type="ChEBI" id="CHEBI:143622"/>
        <dbReference type="ChEBI" id="CHEBI:456216"/>
    </reaction>
    <physiologicalReaction direction="left-to-right" evidence="5">
        <dbReference type="Rhea" id="RHEA:60145"/>
    </physiologicalReaction>
</comment>
<keyword evidence="2" id="KW-0547">Nucleotide-binding</keyword>
<dbReference type="Pfam" id="PF03133">
    <property type="entry name" value="TTL"/>
    <property type="match status" value="1"/>
</dbReference>
<comment type="caution">
    <text evidence="6">The sequence shown here is derived from an EMBL/GenBank/DDBJ whole genome shotgun (WGS) entry which is preliminary data.</text>
</comment>